<evidence type="ECO:0000313" key="3">
    <source>
        <dbReference type="Proteomes" id="UP000292346"/>
    </source>
</evidence>
<gene>
    <name evidence="2" type="ORF">E0H45_14410</name>
</gene>
<keyword evidence="1" id="KW-0472">Membrane</keyword>
<sequence length="153" mass="17031">MGLPDVLVTLGAVAAGIVFYLVVQKLRSVPLRTWWRLGGGFLNALRYIGYGIGGVWMILCMAWGIGLLLWFALLVGLAAWIVQHWWIGLPALAALFLAGRAILIWAAKVRCDICKHSIGEDPDARTIVNLRTKRLNEPLRFVHKDCMAEDAQH</sequence>
<evidence type="ECO:0000256" key="1">
    <source>
        <dbReference type="SAM" id="Phobius"/>
    </source>
</evidence>
<evidence type="ECO:0000313" key="2">
    <source>
        <dbReference type="EMBL" id="TCC07206.1"/>
    </source>
</evidence>
<protein>
    <submittedName>
        <fullName evidence="2">Uncharacterized protein</fullName>
    </submittedName>
</protein>
<dbReference type="AlphaFoldDB" id="A0A4V2LZ85"/>
<organism evidence="2 3">
    <name type="scientific">Kribbella soli</name>
    <dbReference type="NCBI Taxonomy" id="1124743"/>
    <lineage>
        <taxon>Bacteria</taxon>
        <taxon>Bacillati</taxon>
        <taxon>Actinomycetota</taxon>
        <taxon>Actinomycetes</taxon>
        <taxon>Propionibacteriales</taxon>
        <taxon>Kribbellaceae</taxon>
        <taxon>Kribbella</taxon>
    </lineage>
</organism>
<keyword evidence="3" id="KW-1185">Reference proteome</keyword>
<dbReference type="RefSeq" id="WP_131337850.1">
    <property type="nucleotide sequence ID" value="NZ_SJJZ01000002.1"/>
</dbReference>
<accession>A0A4V2LZ85</accession>
<keyword evidence="1" id="KW-1133">Transmembrane helix</keyword>
<proteinExistence type="predicted"/>
<feature type="transmembrane region" description="Helical" evidence="1">
    <location>
        <begin position="6"/>
        <end position="23"/>
    </location>
</feature>
<comment type="caution">
    <text evidence="2">The sequence shown here is derived from an EMBL/GenBank/DDBJ whole genome shotgun (WGS) entry which is preliminary data.</text>
</comment>
<feature type="transmembrane region" description="Helical" evidence="1">
    <location>
        <begin position="44"/>
        <end position="73"/>
    </location>
</feature>
<dbReference type="Proteomes" id="UP000292346">
    <property type="component" value="Unassembled WGS sequence"/>
</dbReference>
<keyword evidence="1" id="KW-0812">Transmembrane</keyword>
<feature type="transmembrane region" description="Helical" evidence="1">
    <location>
        <begin position="85"/>
        <end position="107"/>
    </location>
</feature>
<dbReference type="EMBL" id="SJJZ01000002">
    <property type="protein sequence ID" value="TCC07206.1"/>
    <property type="molecule type" value="Genomic_DNA"/>
</dbReference>
<name>A0A4V2LZ85_9ACTN</name>
<reference evidence="2 3" key="1">
    <citation type="submission" date="2019-02" db="EMBL/GenBank/DDBJ databases">
        <title>Kribbella capetownensis sp. nov. and Kribbella speibonae sp. nov., isolated from soil.</title>
        <authorList>
            <person name="Curtis S.M."/>
            <person name="Norton I."/>
            <person name="Everest G.J."/>
            <person name="Meyers P.R."/>
        </authorList>
    </citation>
    <scope>NUCLEOTIDE SEQUENCE [LARGE SCALE GENOMIC DNA]</scope>
    <source>
        <strain evidence="2 3">KCTC 29219</strain>
    </source>
</reference>